<reference evidence="3 4" key="1">
    <citation type="submission" date="2020-08" db="EMBL/GenBank/DDBJ databases">
        <title>Genome sequence of Thermomonas brevis KACC 16975T.</title>
        <authorList>
            <person name="Hyun D.-W."/>
            <person name="Bae J.-W."/>
        </authorList>
    </citation>
    <scope>NUCLEOTIDE SEQUENCE [LARGE SCALE GENOMIC DNA]</scope>
    <source>
        <strain evidence="3 4">KACC 16975</strain>
    </source>
</reference>
<evidence type="ECO:0000256" key="1">
    <source>
        <dbReference type="SAM" id="MobiDB-lite"/>
    </source>
</evidence>
<feature type="region of interest" description="Disordered" evidence="1">
    <location>
        <begin position="500"/>
        <end position="520"/>
    </location>
</feature>
<dbReference type="RefSeq" id="WP_187571941.1">
    <property type="nucleotide sequence ID" value="NZ_CP060711.1"/>
</dbReference>
<dbReference type="InterPro" id="IPR007421">
    <property type="entry name" value="Schlafen_AlbA_2_dom"/>
</dbReference>
<dbReference type="AlphaFoldDB" id="A0A7G9QXX7"/>
<evidence type="ECO:0000313" key="3">
    <source>
        <dbReference type="EMBL" id="QNN48202.1"/>
    </source>
</evidence>
<dbReference type="PANTHER" id="PTHR30595:SF6">
    <property type="entry name" value="SCHLAFEN ALBA-2 DOMAIN-CONTAINING PROTEIN"/>
    <property type="match status" value="1"/>
</dbReference>
<dbReference type="Pfam" id="PF13749">
    <property type="entry name" value="HATPase_c_4"/>
    <property type="match status" value="1"/>
</dbReference>
<organism evidence="3 4">
    <name type="scientific">Thermomonas brevis</name>
    <dbReference type="NCBI Taxonomy" id="215691"/>
    <lineage>
        <taxon>Bacteria</taxon>
        <taxon>Pseudomonadati</taxon>
        <taxon>Pseudomonadota</taxon>
        <taxon>Gammaproteobacteria</taxon>
        <taxon>Lysobacterales</taxon>
        <taxon>Lysobacteraceae</taxon>
        <taxon>Thermomonas</taxon>
    </lineage>
</organism>
<evidence type="ECO:0000259" key="2">
    <source>
        <dbReference type="Pfam" id="PF04326"/>
    </source>
</evidence>
<dbReference type="InterPro" id="IPR038461">
    <property type="entry name" value="Schlafen_AlbA_2_dom_sf"/>
</dbReference>
<protein>
    <submittedName>
        <fullName evidence="3">Putative DNA binding domain-containing protein</fullName>
    </submittedName>
</protein>
<dbReference type="InterPro" id="IPR038475">
    <property type="entry name" value="RecG_C_sf"/>
</dbReference>
<feature type="domain" description="Schlafen AlbA-2" evidence="2">
    <location>
        <begin position="17"/>
        <end position="144"/>
    </location>
</feature>
<dbReference type="KEGG" id="tbv:H9L17_10530"/>
<dbReference type="Proteomes" id="UP000515977">
    <property type="component" value="Chromosome"/>
</dbReference>
<accession>A0A7G9QXX7</accession>
<sequence length="623" mass="69300">MNALPIDYLNILNTLDENERLEAKRGSEIGPSVLETICAFANEPGLQGGTLLLGIVRDESDMFSPYVPEGVEQPDMLSANLATQCREQFNLPVRVQISNEQAGSKTVLVVTVPEAQPGDKPIFIKSRGLPKGAFRRVGSTDQQCTEDDLLTLYQGRQVESYDYTVLPDTTLADLAPEAIEDYRKVRAEANTDAEELRWSDADLLESLGCTRRHQGVLAPTVAGLLLFGKPQALRRVFPMTRVDYIRVPGKEWVPDPERRFDSLEIRDYLFRAIRRSLAAVLDDLPKAFGLAEGDAQRTDKPLIPQRVLREGIVNALMHRSYRSHAPIQIIRYSNRIEIRNPGHSLKSPEHLGEPGSEPRNPRIASVLLDTRFAETKGSGIRVMREMMVAAGLEPPLFESTRSTDSFVARYYFQHFLGEEAIQWLSRFRDLHLSDEEARALVAAREQGAIDNAMYRELNRVDTLAASGSLRRLRDAGLLEQKGRGSSTYYLPTGRLLGSDGHSTLSSNPEEAYLASSGGLSSNPPALSGNSQWLALPPELQDMVTNLGQRAAPDKIREAIIRLCQYRPWQASDLAELFGRNPAYLGTQYLRPLVSAGALTYTIPEQPNHPHQAYRAEEGAEAAE</sequence>
<gene>
    <name evidence="3" type="ORF">H9L17_10530</name>
</gene>
<name>A0A7G9QXX7_9GAMM</name>
<feature type="region of interest" description="Disordered" evidence="1">
    <location>
        <begin position="603"/>
        <end position="623"/>
    </location>
</feature>
<dbReference type="Gene3D" id="3.30.950.30">
    <property type="entry name" value="Schlafen, AAA domain"/>
    <property type="match status" value="1"/>
</dbReference>
<dbReference type="PANTHER" id="PTHR30595">
    <property type="entry name" value="GLPR-RELATED TRANSCRIPTIONAL REPRESSOR"/>
    <property type="match status" value="1"/>
</dbReference>
<dbReference type="Gene3D" id="3.30.565.60">
    <property type="match status" value="1"/>
</dbReference>
<proteinExistence type="predicted"/>
<dbReference type="EMBL" id="CP060711">
    <property type="protein sequence ID" value="QNN48202.1"/>
    <property type="molecule type" value="Genomic_DNA"/>
</dbReference>
<keyword evidence="4" id="KW-1185">Reference proteome</keyword>
<evidence type="ECO:0000313" key="4">
    <source>
        <dbReference type="Proteomes" id="UP000515977"/>
    </source>
</evidence>
<dbReference type="Pfam" id="PF04326">
    <property type="entry name" value="SLFN_AlbA_2"/>
    <property type="match status" value="1"/>
</dbReference>